<dbReference type="OrthoDB" id="5867596at2759"/>
<evidence type="ECO:0000313" key="2">
    <source>
        <dbReference type="EMBL" id="VDM80461.1"/>
    </source>
</evidence>
<accession>A0A3P7J5E7</accession>
<evidence type="ECO:0000256" key="1">
    <source>
        <dbReference type="SAM" id="MobiDB-lite"/>
    </source>
</evidence>
<feature type="region of interest" description="Disordered" evidence="1">
    <location>
        <begin position="174"/>
        <end position="194"/>
    </location>
</feature>
<gene>
    <name evidence="2" type="ORF">SVUK_LOCUS15459</name>
</gene>
<evidence type="ECO:0000313" key="3">
    <source>
        <dbReference type="Proteomes" id="UP000270094"/>
    </source>
</evidence>
<protein>
    <submittedName>
        <fullName evidence="2">Uncharacterized protein</fullName>
    </submittedName>
</protein>
<sequence length="194" mass="21905">MCSTTLSFTSTSTLKKSKVIPWRLPVQSKDSLASGLLTVITKDFDRDTLEFIEEEKAKYYVELEDYFYSGPGTHTNPIVITKDFDRDTLEFIEEEKAKRLLNDGPANIVEVKAMVSTPDRKIENTLNRAVNTELDRAIPMVMNRMQGPMPNMDDDLRKELEQALVDELAKNLGETIDNMGPSPTDEDLGTLIGR</sequence>
<organism evidence="2 3">
    <name type="scientific">Strongylus vulgaris</name>
    <name type="common">Blood worm</name>
    <dbReference type="NCBI Taxonomy" id="40348"/>
    <lineage>
        <taxon>Eukaryota</taxon>
        <taxon>Metazoa</taxon>
        <taxon>Ecdysozoa</taxon>
        <taxon>Nematoda</taxon>
        <taxon>Chromadorea</taxon>
        <taxon>Rhabditida</taxon>
        <taxon>Rhabditina</taxon>
        <taxon>Rhabditomorpha</taxon>
        <taxon>Strongyloidea</taxon>
        <taxon>Strongylidae</taxon>
        <taxon>Strongylus</taxon>
    </lineage>
</organism>
<keyword evidence="3" id="KW-1185">Reference proteome</keyword>
<dbReference type="AlphaFoldDB" id="A0A3P7J5E7"/>
<name>A0A3P7J5E7_STRVU</name>
<dbReference type="EMBL" id="UYYB01108712">
    <property type="protein sequence ID" value="VDM80461.1"/>
    <property type="molecule type" value="Genomic_DNA"/>
</dbReference>
<proteinExistence type="predicted"/>
<reference evidence="2 3" key="1">
    <citation type="submission" date="2018-11" db="EMBL/GenBank/DDBJ databases">
        <authorList>
            <consortium name="Pathogen Informatics"/>
        </authorList>
    </citation>
    <scope>NUCLEOTIDE SEQUENCE [LARGE SCALE GENOMIC DNA]</scope>
</reference>
<dbReference type="Proteomes" id="UP000270094">
    <property type="component" value="Unassembled WGS sequence"/>
</dbReference>